<proteinExistence type="predicted"/>
<organism evidence="2 3">
    <name type="scientific">Actinophytocola xanthii</name>
    <dbReference type="NCBI Taxonomy" id="1912961"/>
    <lineage>
        <taxon>Bacteria</taxon>
        <taxon>Bacillati</taxon>
        <taxon>Actinomycetota</taxon>
        <taxon>Actinomycetes</taxon>
        <taxon>Pseudonocardiales</taxon>
        <taxon>Pseudonocardiaceae</taxon>
    </lineage>
</organism>
<accession>A0A1Q8CW50</accession>
<evidence type="ECO:0000313" key="3">
    <source>
        <dbReference type="Proteomes" id="UP000185596"/>
    </source>
</evidence>
<sequence length="578" mass="63859">MPDGTQPEPDQHEELSATRHLCTGVYLDRSFRNLVIRKVHNDPRRRVAPSYGFDLVPVVRHAWRAWALDLALHVAIVATLLAGLLTHQVVSVLTLLCVFSVYLLVLSAGRDLLDLLRLRVTDEAERWRERPERRGRFKDMERKDRGKLRLKVQAVACVALAVGPPVVASRTGDSLGATFPETVLLAGVIMSCAVVVGVLRQLQLNANQSAGSLRPRTLTRREKTIDEQQDHPCVVYRRPPTESDVDPLDLLTEPQKAPSPFVGAGALVNRWLPPMTIQLLRRDLGATAVGLAQREHSTPPFQAHELVNHLKGALEQLTHDAGNEGLPGLRVRDRLYVADTDLSANRQLLGDDLAFTIRRIIDNPLALAHHFLETSVPIAGGELVTTVFIRVSLKGRCLSLDVGTCALTRTNERFHVVDRYAEHGMTAIVRSAFRALGNVPKDVFHSWHLLETPGLLAGAVWSKKDRTRRPRRGVPVGPRVVVREAVADGWHRAELDRTAIYDHMKIIEQRIIKAAMDFLAQHDVDTSAFERQATNIINSGTLNMGGVNTFLNSALGASAKAMVGAAQEIQAAAREKAT</sequence>
<keyword evidence="1" id="KW-0812">Transmembrane</keyword>
<feature type="transmembrane region" description="Helical" evidence="1">
    <location>
        <begin position="65"/>
        <end position="84"/>
    </location>
</feature>
<dbReference type="AlphaFoldDB" id="A0A1Q8CW50"/>
<keyword evidence="3" id="KW-1185">Reference proteome</keyword>
<evidence type="ECO:0000256" key="1">
    <source>
        <dbReference type="SAM" id="Phobius"/>
    </source>
</evidence>
<dbReference type="EMBL" id="MSIE01000007">
    <property type="protein sequence ID" value="OLF18575.1"/>
    <property type="molecule type" value="Genomic_DNA"/>
</dbReference>
<keyword evidence="1" id="KW-0472">Membrane</keyword>
<evidence type="ECO:0000313" key="2">
    <source>
        <dbReference type="EMBL" id="OLF18575.1"/>
    </source>
</evidence>
<reference evidence="2 3" key="1">
    <citation type="submission" date="2016-12" db="EMBL/GenBank/DDBJ databases">
        <title>The draft genome sequence of Actinophytocola sp. 11-183.</title>
        <authorList>
            <person name="Wang W."/>
            <person name="Yuan L."/>
        </authorList>
    </citation>
    <scope>NUCLEOTIDE SEQUENCE [LARGE SCALE GENOMIC DNA]</scope>
    <source>
        <strain evidence="2 3">11-183</strain>
    </source>
</reference>
<dbReference type="Proteomes" id="UP000185596">
    <property type="component" value="Unassembled WGS sequence"/>
</dbReference>
<protein>
    <submittedName>
        <fullName evidence="2">Uncharacterized protein</fullName>
    </submittedName>
</protein>
<gene>
    <name evidence="2" type="ORF">BU204_05500</name>
</gene>
<dbReference type="STRING" id="1912961.BU204_05500"/>
<name>A0A1Q8CW50_9PSEU</name>
<feature type="transmembrane region" description="Helical" evidence="1">
    <location>
        <begin position="90"/>
        <end position="109"/>
    </location>
</feature>
<keyword evidence="1" id="KW-1133">Transmembrane helix</keyword>
<comment type="caution">
    <text evidence="2">The sequence shown here is derived from an EMBL/GenBank/DDBJ whole genome shotgun (WGS) entry which is preliminary data.</text>
</comment>